<protein>
    <submittedName>
        <fullName evidence="1">HNHc nuclease</fullName>
    </submittedName>
</protein>
<sequence>MYTRETQELIYAILGDISNFFTGQEVGHSPHKLDLEQTKKQIKERFLEEYDLKPLKSPLVYFSKFLKENRYKTIKEAEKDLKDIFAKSLQSTLIENKTFSLALPCLSQQQANDLVKWLFEICVYYCIPLKMDIRDSMADDYERAFNYICLKNKVCAICGKPGELEHYDNVARIGGYKFDDGRELRYMCLCREHHTESHTIGKSEFSKKYHLAGIYLDDRQIKELKKIYTNHFKAFKEE</sequence>
<dbReference type="EMBL" id="BK015804">
    <property type="protein sequence ID" value="DAE25912.1"/>
    <property type="molecule type" value="Genomic_DNA"/>
</dbReference>
<evidence type="ECO:0000313" key="1">
    <source>
        <dbReference type="EMBL" id="DAE25912.1"/>
    </source>
</evidence>
<accession>A0A8S5R3I4</accession>
<dbReference type="InterPro" id="IPR041242">
    <property type="entry name" value="HNHc_6"/>
</dbReference>
<organism evidence="1">
    <name type="scientific">Podoviridae sp. ct8nN1</name>
    <dbReference type="NCBI Taxonomy" id="2827296"/>
    <lineage>
        <taxon>Viruses</taxon>
        <taxon>Duplodnaviria</taxon>
        <taxon>Heunggongvirae</taxon>
        <taxon>Uroviricota</taxon>
        <taxon>Caudoviricetes</taxon>
    </lineage>
</organism>
<proteinExistence type="predicted"/>
<reference evidence="1" key="1">
    <citation type="journal article" date="2021" name="Proc. Natl. Acad. Sci. U.S.A.">
        <title>A Catalog of Tens of Thousands of Viruses from Human Metagenomes Reveals Hidden Associations with Chronic Diseases.</title>
        <authorList>
            <person name="Tisza M.J."/>
            <person name="Buck C.B."/>
        </authorList>
    </citation>
    <scope>NUCLEOTIDE SEQUENCE</scope>
    <source>
        <strain evidence="1">Ct8nN1</strain>
    </source>
</reference>
<dbReference type="Pfam" id="PF16784">
    <property type="entry name" value="HNHc_6"/>
    <property type="match status" value="1"/>
</dbReference>
<name>A0A8S5R3I4_9CAUD</name>